<evidence type="ECO:0000313" key="2">
    <source>
        <dbReference type="Proteomes" id="UP001162480"/>
    </source>
</evidence>
<dbReference type="Proteomes" id="UP001162480">
    <property type="component" value="Chromosome 2"/>
</dbReference>
<gene>
    <name evidence="1" type="ORF">OCTVUL_1B005855</name>
</gene>
<dbReference type="EMBL" id="OX597815">
    <property type="protein sequence ID" value="CAI9717407.1"/>
    <property type="molecule type" value="Genomic_DNA"/>
</dbReference>
<reference evidence="1" key="1">
    <citation type="submission" date="2023-08" db="EMBL/GenBank/DDBJ databases">
        <authorList>
            <person name="Alioto T."/>
            <person name="Alioto T."/>
            <person name="Gomez Garrido J."/>
        </authorList>
    </citation>
    <scope>NUCLEOTIDE SEQUENCE</scope>
</reference>
<sequence>MYEKTPIKGKIVGRMNQGNPTGAGLHLISKSNAFSRLLFFNLQTNAKSKPIHIGHNLDFLLSFSKYTRKEVQLVTPCYHFPLELKHEEISRGLVEEEREVFLVMFSTKPLSSFPPEIRNSFPLSCQNISKQAQLAYIKFICQNVRTS</sequence>
<proteinExistence type="predicted"/>
<dbReference type="AlphaFoldDB" id="A0AA36AMP8"/>
<keyword evidence="2" id="KW-1185">Reference proteome</keyword>
<organism evidence="1 2">
    <name type="scientific">Octopus vulgaris</name>
    <name type="common">Common octopus</name>
    <dbReference type="NCBI Taxonomy" id="6645"/>
    <lineage>
        <taxon>Eukaryota</taxon>
        <taxon>Metazoa</taxon>
        <taxon>Spiralia</taxon>
        <taxon>Lophotrochozoa</taxon>
        <taxon>Mollusca</taxon>
        <taxon>Cephalopoda</taxon>
        <taxon>Coleoidea</taxon>
        <taxon>Octopodiformes</taxon>
        <taxon>Octopoda</taxon>
        <taxon>Incirrata</taxon>
        <taxon>Octopodidae</taxon>
        <taxon>Octopus</taxon>
    </lineage>
</organism>
<evidence type="ECO:0000313" key="1">
    <source>
        <dbReference type="EMBL" id="CAI9717407.1"/>
    </source>
</evidence>
<name>A0AA36AMP8_OCTVU</name>
<protein>
    <submittedName>
        <fullName evidence="1">Uncharacterized protein</fullName>
    </submittedName>
</protein>
<accession>A0AA36AMP8</accession>